<evidence type="ECO:0000259" key="3">
    <source>
        <dbReference type="SMART" id="SM00382"/>
    </source>
</evidence>
<dbReference type="InterPro" id="IPR027417">
    <property type="entry name" value="P-loop_NTPase"/>
</dbReference>
<proteinExistence type="predicted"/>
<dbReference type="AlphaFoldDB" id="A0A6G4XVK6"/>
<feature type="region of interest" description="Disordered" evidence="2">
    <location>
        <begin position="338"/>
        <end position="382"/>
    </location>
</feature>
<evidence type="ECO:0000256" key="1">
    <source>
        <dbReference type="PROSITE-ProRule" id="PRU00339"/>
    </source>
</evidence>
<dbReference type="SMART" id="SM00028">
    <property type="entry name" value="TPR"/>
    <property type="match status" value="6"/>
</dbReference>
<protein>
    <submittedName>
        <fullName evidence="4">Tetratricopeptide repeat protein</fullName>
    </submittedName>
</protein>
<dbReference type="PRINTS" id="PR00364">
    <property type="entry name" value="DISEASERSIST"/>
</dbReference>
<feature type="repeat" description="TPR" evidence="1">
    <location>
        <begin position="457"/>
        <end position="490"/>
    </location>
</feature>
<evidence type="ECO:0000256" key="2">
    <source>
        <dbReference type="SAM" id="MobiDB-lite"/>
    </source>
</evidence>
<dbReference type="Gene3D" id="3.40.50.300">
    <property type="entry name" value="P-loop containing nucleotide triphosphate hydrolases"/>
    <property type="match status" value="1"/>
</dbReference>
<evidence type="ECO:0000313" key="5">
    <source>
        <dbReference type="Proteomes" id="UP000481109"/>
    </source>
</evidence>
<feature type="compositionally biased region" description="Basic and acidic residues" evidence="2">
    <location>
        <begin position="755"/>
        <end position="786"/>
    </location>
</feature>
<dbReference type="EMBL" id="JAAKZW010000362">
    <property type="protein sequence ID" value="NGO81616.1"/>
    <property type="molecule type" value="Genomic_DNA"/>
</dbReference>
<dbReference type="PANTHER" id="PTHR10098:SF108">
    <property type="entry name" value="TETRATRICOPEPTIDE REPEAT PROTEIN 28"/>
    <property type="match status" value="1"/>
</dbReference>
<feature type="domain" description="AAA+ ATPase" evidence="3">
    <location>
        <begin position="5"/>
        <end position="143"/>
    </location>
</feature>
<keyword evidence="1" id="KW-0802">TPR repeat</keyword>
<dbReference type="InterPro" id="IPR003593">
    <property type="entry name" value="AAA+_ATPase"/>
</dbReference>
<dbReference type="PANTHER" id="PTHR10098">
    <property type="entry name" value="RAPSYN-RELATED"/>
    <property type="match status" value="1"/>
</dbReference>
<gene>
    <name evidence="4" type="ORF">G6045_39070</name>
</gene>
<dbReference type="SUPFAM" id="SSF52540">
    <property type="entry name" value="P-loop containing nucleoside triphosphate hydrolases"/>
    <property type="match status" value="1"/>
</dbReference>
<comment type="caution">
    <text evidence="4">The sequence shown here is derived from an EMBL/GenBank/DDBJ whole genome shotgun (WGS) entry which is preliminary data.</text>
</comment>
<dbReference type="SMART" id="SM00382">
    <property type="entry name" value="AAA"/>
    <property type="match status" value="1"/>
</dbReference>
<accession>A0A6G4XVK6</accession>
<feature type="compositionally biased region" description="Low complexity" evidence="2">
    <location>
        <begin position="343"/>
        <end position="357"/>
    </location>
</feature>
<feature type="non-terminal residue" evidence="4">
    <location>
        <position position="1"/>
    </location>
</feature>
<dbReference type="SUPFAM" id="SSF48452">
    <property type="entry name" value="TPR-like"/>
    <property type="match status" value="2"/>
</dbReference>
<name>A0A6G4XVK6_9ACTN</name>
<evidence type="ECO:0000313" key="4">
    <source>
        <dbReference type="EMBL" id="NGO81616.1"/>
    </source>
</evidence>
<reference evidence="4 5" key="1">
    <citation type="submission" date="2020-02" db="EMBL/GenBank/DDBJ databases">
        <title>Whole-genome analyses of novel actinobacteria.</title>
        <authorList>
            <person name="Sahin N."/>
            <person name="Tokatli A."/>
        </authorList>
    </citation>
    <scope>NUCLEOTIDE SEQUENCE [LARGE SCALE GENOMIC DNA]</scope>
    <source>
        <strain evidence="4 5">YC504</strain>
    </source>
</reference>
<dbReference type="Gene3D" id="1.25.40.10">
    <property type="entry name" value="Tetratricopeptide repeat domain"/>
    <property type="match status" value="3"/>
</dbReference>
<dbReference type="Proteomes" id="UP000481109">
    <property type="component" value="Unassembled WGS sequence"/>
</dbReference>
<dbReference type="InterPro" id="IPR011990">
    <property type="entry name" value="TPR-like_helical_dom_sf"/>
</dbReference>
<feature type="region of interest" description="Disordered" evidence="2">
    <location>
        <begin position="740"/>
        <end position="801"/>
    </location>
</feature>
<dbReference type="InterPro" id="IPR019734">
    <property type="entry name" value="TPR_rpt"/>
</dbReference>
<dbReference type="PROSITE" id="PS50005">
    <property type="entry name" value="TPR"/>
    <property type="match status" value="1"/>
</dbReference>
<organism evidence="4 5">
    <name type="scientific">Streptomyces mesophilus</name>
    <dbReference type="NCBI Taxonomy" id="1775132"/>
    <lineage>
        <taxon>Bacteria</taxon>
        <taxon>Bacillati</taxon>
        <taxon>Actinomycetota</taxon>
        <taxon>Actinomycetes</taxon>
        <taxon>Kitasatosporales</taxon>
        <taxon>Streptomycetaceae</taxon>
        <taxon>Streptomyces</taxon>
    </lineage>
</organism>
<sequence>ALTAPVLITSVAGTAGVGKTSLAVAWGERAAHRFPDGQLYVDLRGYGPGRPVAPGDALAGFLRALGADGSVVPAGTEERAALFRSLVARKQLLVLLDNAHSAAQVRPLLPGGNRCRTLVTSRDTLAGLSVREGARRIDLDRLTPAAAGRLLDTLLGRPTAAEPEATARLIEVCARLPLALRIAAERLRTHPAGTVAALVAELTDERARLDLLDAGDPHASVRAALAASYHHLDPAAARLFRLLGLYPGEDIGADAADALTGSGAPGTARRLLDVLLRANLVEEPADGRYRMHDLLRTYAAELARTTDAPRERESARGRLFAHSVRTAVRAAELIDPLEVLPPGTTTDGSGTTTNGSGPAIDGTDPATDGSAPTTAETVPATDGGDYAAALRHLDAERANLVRIAESAAAHGPADVTRDLSLALCWYLDLGLHHDDALRLHHRALDVATRRGDATGQGAALRAIGMVEYRLQRYDESVTHMEQALALHEHTGDRLLLASSAGNLGAVHGYLGHCERAEELLRRSAALYGELGRERAPKPLRPRSTLAYRPLLHLGLLLRRRRRPEEAEAPLREALALTAHHPPAQAHTLFGLAALCRDTGRPDEALAYARRAVTMAHEAGFPYLHGLALNRLGSVCRQLDRHPEALRQHRAALDLAVRTYNSALSAMAHNGAGETHLAAGALTEARRCHLAALDGPAYERARAHAGLATVHACLGEDTEAQAHRAQALALYEELKAPEAQRLRASAPPVPAPRVPAHQEPDARDAPLRDASLRDAPLRDAPLRDAHPTKPPSTGSNPPPKAP</sequence>
<keyword evidence="5" id="KW-1185">Reference proteome</keyword>
<dbReference type="Pfam" id="PF13424">
    <property type="entry name" value="TPR_12"/>
    <property type="match status" value="3"/>
</dbReference>